<feature type="transmembrane region" description="Helical" evidence="6">
    <location>
        <begin position="224"/>
        <end position="248"/>
    </location>
</feature>
<dbReference type="PANTHER" id="PTHR13439:SF1">
    <property type="entry name" value="TLC DOMAIN-CONTAINING PROTEIN 4"/>
    <property type="match status" value="1"/>
</dbReference>
<accession>A0A6P5PF42</accession>
<dbReference type="RefSeq" id="XP_021013343.1">
    <property type="nucleotide sequence ID" value="XM_021157684.2"/>
</dbReference>
<evidence type="ECO:0000313" key="10">
    <source>
        <dbReference type="RefSeq" id="XP_021013339.1"/>
    </source>
</evidence>
<dbReference type="GO" id="GO:0016020">
    <property type="term" value="C:membrane"/>
    <property type="evidence" value="ECO:0007669"/>
    <property type="project" value="UniProtKB-SubCell"/>
</dbReference>
<evidence type="ECO:0000313" key="12">
    <source>
        <dbReference type="RefSeq" id="XP_021013342.1"/>
    </source>
</evidence>
<keyword evidence="8" id="KW-1185">Reference proteome</keyword>
<proteinExistence type="predicted"/>
<dbReference type="PANTHER" id="PTHR13439">
    <property type="entry name" value="CT120 PROTEIN"/>
    <property type="match status" value="1"/>
</dbReference>
<dbReference type="AlphaFoldDB" id="A0A6P5PF42"/>
<evidence type="ECO:0000313" key="11">
    <source>
        <dbReference type="RefSeq" id="XP_021013341.1"/>
    </source>
</evidence>
<evidence type="ECO:0000256" key="3">
    <source>
        <dbReference type="ARBA" id="ARBA00022989"/>
    </source>
</evidence>
<dbReference type="KEGG" id="mcal:110290846"/>
<dbReference type="RefSeq" id="XP_021013341.1">
    <property type="nucleotide sequence ID" value="XM_021157682.2"/>
</dbReference>
<dbReference type="SMART" id="SM00724">
    <property type="entry name" value="TLC"/>
    <property type="match status" value="1"/>
</dbReference>
<evidence type="ECO:0000259" key="7">
    <source>
        <dbReference type="PROSITE" id="PS50922"/>
    </source>
</evidence>
<evidence type="ECO:0000313" key="14">
    <source>
        <dbReference type="RefSeq" id="XP_021013345.1"/>
    </source>
</evidence>
<dbReference type="RefSeq" id="XP_021013345.1">
    <property type="nucleotide sequence ID" value="XM_021157686.2"/>
</dbReference>
<dbReference type="Pfam" id="PF03798">
    <property type="entry name" value="TRAM_LAG1_CLN8"/>
    <property type="match status" value="1"/>
</dbReference>
<protein>
    <submittedName>
        <fullName evidence="9 10">Transmembrane protein 56</fullName>
    </submittedName>
</protein>
<feature type="domain" description="TLC" evidence="7">
    <location>
        <begin position="57"/>
        <end position="259"/>
    </location>
</feature>
<evidence type="ECO:0000256" key="5">
    <source>
        <dbReference type="PROSITE-ProRule" id="PRU00205"/>
    </source>
</evidence>
<dbReference type="RefSeq" id="XP_021013342.1">
    <property type="nucleotide sequence ID" value="XM_021157683.2"/>
</dbReference>
<evidence type="ECO:0000313" key="8">
    <source>
        <dbReference type="Proteomes" id="UP000515126"/>
    </source>
</evidence>
<feature type="transmembrane region" description="Helical" evidence="6">
    <location>
        <begin position="62"/>
        <end position="83"/>
    </location>
</feature>
<keyword evidence="3 6" id="KW-1133">Transmembrane helix</keyword>
<dbReference type="GO" id="GO:0055088">
    <property type="term" value="P:lipid homeostasis"/>
    <property type="evidence" value="ECO:0007669"/>
    <property type="project" value="TreeGrafter"/>
</dbReference>
<feature type="transmembrane region" description="Helical" evidence="6">
    <location>
        <begin position="103"/>
        <end position="123"/>
    </location>
</feature>
<dbReference type="PROSITE" id="PS50922">
    <property type="entry name" value="TLC"/>
    <property type="match status" value="1"/>
</dbReference>
<evidence type="ECO:0000256" key="6">
    <source>
        <dbReference type="SAM" id="Phobius"/>
    </source>
</evidence>
<comment type="subcellular location">
    <subcellularLocation>
        <location evidence="1">Membrane</location>
        <topology evidence="1">Multi-pass membrane protein</topology>
    </subcellularLocation>
</comment>
<sequence>MEASTKAAVGTGDMEASTKAAICTVCSSFVFFQILFHFVSYRFSARVSSGYNSLSTDKKIEWNSRVVSTCHSLLVGIFGLYLFFFDEATITDPLWGDPTYVNINIATASGYLISDLLIILLNWKVIGDKFFIIHHCAGLTAYYFVLTTGVLAYIANFRLLAELSSPFVNQRWFFEALKYPKFSKANVINGILMTVVFFIVRIISIPPMYFFLYSVYGTEPYIRFGFVIQFVWIVTCIILDVMNIMWMIKITKGCIKVISLIRQEKAKDSLQNGKLD</sequence>
<feature type="transmembrane region" description="Helical" evidence="6">
    <location>
        <begin position="20"/>
        <end position="41"/>
    </location>
</feature>
<organism evidence="8 11">
    <name type="scientific">Mus caroli</name>
    <name type="common">Ryukyu mouse</name>
    <name type="synonym">Ricefield mouse</name>
    <dbReference type="NCBI Taxonomy" id="10089"/>
    <lineage>
        <taxon>Eukaryota</taxon>
        <taxon>Metazoa</taxon>
        <taxon>Chordata</taxon>
        <taxon>Craniata</taxon>
        <taxon>Vertebrata</taxon>
        <taxon>Euteleostomi</taxon>
        <taxon>Mammalia</taxon>
        <taxon>Eutheria</taxon>
        <taxon>Euarchontoglires</taxon>
        <taxon>Glires</taxon>
        <taxon>Rodentia</taxon>
        <taxon>Myomorpha</taxon>
        <taxon>Muroidea</taxon>
        <taxon>Muridae</taxon>
        <taxon>Murinae</taxon>
        <taxon>Mus</taxon>
        <taxon>Mus</taxon>
    </lineage>
</organism>
<evidence type="ECO:0000256" key="1">
    <source>
        <dbReference type="ARBA" id="ARBA00004141"/>
    </source>
</evidence>
<keyword evidence="4 5" id="KW-0472">Membrane</keyword>
<dbReference type="InterPro" id="IPR006634">
    <property type="entry name" value="TLC-dom"/>
</dbReference>
<keyword evidence="2 5" id="KW-0812">Transmembrane</keyword>
<reference evidence="9 10" key="1">
    <citation type="submission" date="2025-04" db="UniProtKB">
        <authorList>
            <consortium name="RefSeq"/>
        </authorList>
    </citation>
    <scope>IDENTIFICATION</scope>
</reference>
<feature type="transmembrane region" description="Helical" evidence="6">
    <location>
        <begin position="130"/>
        <end position="155"/>
    </location>
</feature>
<evidence type="ECO:0000313" key="13">
    <source>
        <dbReference type="RefSeq" id="XP_021013343.1"/>
    </source>
</evidence>
<dbReference type="GeneID" id="110290846"/>
<dbReference type="GO" id="GO:0005783">
    <property type="term" value="C:endoplasmic reticulum"/>
    <property type="evidence" value="ECO:0007669"/>
    <property type="project" value="TreeGrafter"/>
</dbReference>
<evidence type="ECO:0000313" key="9">
    <source>
        <dbReference type="RefSeq" id="XP_021013338.1"/>
    </source>
</evidence>
<dbReference type="RefSeq" id="XP_021013339.1">
    <property type="nucleotide sequence ID" value="XM_021157680.2"/>
</dbReference>
<feature type="transmembrane region" description="Helical" evidence="6">
    <location>
        <begin position="187"/>
        <end position="212"/>
    </location>
</feature>
<evidence type="ECO:0000256" key="2">
    <source>
        <dbReference type="ARBA" id="ARBA00022692"/>
    </source>
</evidence>
<dbReference type="Proteomes" id="UP000515126">
    <property type="component" value="Chromosome 3"/>
</dbReference>
<dbReference type="InterPro" id="IPR050846">
    <property type="entry name" value="TLCD"/>
</dbReference>
<dbReference type="RefSeq" id="XP_021013338.1">
    <property type="nucleotide sequence ID" value="XM_021157679.2"/>
</dbReference>
<evidence type="ECO:0000256" key="4">
    <source>
        <dbReference type="ARBA" id="ARBA00023136"/>
    </source>
</evidence>
<name>A0A6P5PF42_MUSCR</name>
<gene>
    <name evidence="9 10 11 12 13 14" type="primary">LOC110290846</name>
</gene>